<name>A0AAV8Q234_ENSVE</name>
<sequence>MQVEGNDQPSHERLFSSSAYATAIFDLQNPSDLSGILGRDLFVTAPPPPVPFNPMRFLQDYMRHLFSARPFLYGDI</sequence>
<evidence type="ECO:0000313" key="1">
    <source>
        <dbReference type="EMBL" id="KAJ8470474.1"/>
    </source>
</evidence>
<gene>
    <name evidence="1" type="ORF">OPV22_024817</name>
</gene>
<comment type="caution">
    <text evidence="1">The sequence shown here is derived from an EMBL/GenBank/DDBJ whole genome shotgun (WGS) entry which is preliminary data.</text>
</comment>
<keyword evidence="2" id="KW-1185">Reference proteome</keyword>
<organism evidence="1 2">
    <name type="scientific">Ensete ventricosum</name>
    <name type="common">Abyssinian banana</name>
    <name type="synonym">Musa ensete</name>
    <dbReference type="NCBI Taxonomy" id="4639"/>
    <lineage>
        <taxon>Eukaryota</taxon>
        <taxon>Viridiplantae</taxon>
        <taxon>Streptophyta</taxon>
        <taxon>Embryophyta</taxon>
        <taxon>Tracheophyta</taxon>
        <taxon>Spermatophyta</taxon>
        <taxon>Magnoliopsida</taxon>
        <taxon>Liliopsida</taxon>
        <taxon>Zingiberales</taxon>
        <taxon>Musaceae</taxon>
        <taxon>Ensete</taxon>
    </lineage>
</organism>
<protein>
    <submittedName>
        <fullName evidence="1">Uncharacterized protein</fullName>
    </submittedName>
</protein>
<dbReference type="AlphaFoldDB" id="A0AAV8Q234"/>
<dbReference type="EMBL" id="JAQQAF010000007">
    <property type="protein sequence ID" value="KAJ8470474.1"/>
    <property type="molecule type" value="Genomic_DNA"/>
</dbReference>
<dbReference type="Proteomes" id="UP001222027">
    <property type="component" value="Unassembled WGS sequence"/>
</dbReference>
<proteinExistence type="predicted"/>
<accession>A0AAV8Q234</accession>
<reference evidence="1 2" key="1">
    <citation type="submission" date="2022-12" db="EMBL/GenBank/DDBJ databases">
        <title>Chromosome-scale assembly of the Ensete ventricosum genome.</title>
        <authorList>
            <person name="Dussert Y."/>
            <person name="Stocks J."/>
            <person name="Wendawek A."/>
            <person name="Woldeyes F."/>
            <person name="Nichols R.A."/>
            <person name="Borrell J.S."/>
        </authorList>
    </citation>
    <scope>NUCLEOTIDE SEQUENCE [LARGE SCALE GENOMIC DNA]</scope>
    <source>
        <strain evidence="2">cv. Maze</strain>
        <tissue evidence="1">Seeds</tissue>
    </source>
</reference>
<evidence type="ECO:0000313" key="2">
    <source>
        <dbReference type="Proteomes" id="UP001222027"/>
    </source>
</evidence>